<dbReference type="FunFam" id="3.40.50.720:FF:000537">
    <property type="entry name" value="NADH-ubiquinone oxidoreductase 39 kDa subunit"/>
    <property type="match status" value="1"/>
</dbReference>
<name>B4H7N4_DROPE</name>
<feature type="domain" description="NAD-dependent epimerase/dehydratase" evidence="6">
    <location>
        <begin position="64"/>
        <end position="279"/>
    </location>
</feature>
<dbReference type="eggNOG" id="KOG2865">
    <property type="taxonomic scope" value="Eukaryota"/>
</dbReference>
<evidence type="ECO:0000256" key="4">
    <source>
        <dbReference type="ARBA" id="ARBA00043145"/>
    </source>
</evidence>
<sequence>MAAIVLTRNMQVAKHHGSGVVGVLCLRGYAAAAEDAPRPLKTINPAAMKRGTGGRSSFNGIVATVFGATGFVGRYVCNKLGKSGTQMILPYRGEDSEVIRLKVTGDLGQVLFHFYNLEDAASIRNAVKHSNVVINLVGRDFETKNFKFKDVNVTGAERIARICREVGVERFIHLSSLNVEANPKPLYVKGGSEWLRSKYEGELRVRDAFPNATIIRPADIYGSEDRFLRYYAHIWRRQFRSMPLWHKGERTVKQPVYVTDVAQAIINAAKEPDSAGRIYQAVGPKRYQLSELVDWFHRLMRKDQKRWGYQRYDMRWDPTFLMKAKLTSFICPGAPIGGLHPERIEREGITDKVLPGVPTLEDLGVQLTTMEQQVPWELRPYRAALYYDAELGEFETPEPPKTIEAREELRLFA</sequence>
<dbReference type="Proteomes" id="UP000008744">
    <property type="component" value="Unassembled WGS sequence"/>
</dbReference>
<evidence type="ECO:0000256" key="2">
    <source>
        <dbReference type="ARBA" id="ARBA00040720"/>
    </source>
</evidence>
<dbReference type="SUPFAM" id="SSF51735">
    <property type="entry name" value="NAD(P)-binding Rossmann-fold domains"/>
    <property type="match status" value="1"/>
</dbReference>
<dbReference type="PANTHER" id="PTHR12126:SF11">
    <property type="entry name" value="NADH DEHYDROGENASE [UBIQUINONE] 1 ALPHA SUBCOMPLEX SUBUNIT 9, MITOCHONDRIAL"/>
    <property type="match status" value="1"/>
</dbReference>
<dbReference type="InterPro" id="IPR051207">
    <property type="entry name" value="ComplexI_NDUFA9_subunit"/>
</dbReference>
<dbReference type="GO" id="GO:0044877">
    <property type="term" value="F:protein-containing complex binding"/>
    <property type="evidence" value="ECO:0007669"/>
    <property type="project" value="TreeGrafter"/>
</dbReference>
<dbReference type="PhylomeDB" id="B4H7N4"/>
<dbReference type="InterPro" id="IPR036291">
    <property type="entry name" value="NAD(P)-bd_dom_sf"/>
</dbReference>
<gene>
    <name evidence="7" type="primary">Dper\GL12793</name>
    <name evidence="7" type="ORF">Dper_GL12793</name>
</gene>
<evidence type="ECO:0000256" key="3">
    <source>
        <dbReference type="ARBA" id="ARBA00042000"/>
    </source>
</evidence>
<dbReference type="InterPro" id="IPR001509">
    <property type="entry name" value="Epimerase_deHydtase"/>
</dbReference>
<dbReference type="STRING" id="7234.B4H7N4"/>
<evidence type="ECO:0000256" key="5">
    <source>
        <dbReference type="ARBA" id="ARBA00046455"/>
    </source>
</evidence>
<dbReference type="PANTHER" id="PTHR12126">
    <property type="entry name" value="NADH-UBIQUINONE OXIDOREDUCTASE 39 KDA SUBUNIT-RELATED"/>
    <property type="match status" value="1"/>
</dbReference>
<protein>
    <recommendedName>
        <fullName evidence="2">NADH dehydrogenase [ubiquinone] 1 alpha subcomplex subunit 9, mitochondrial</fullName>
    </recommendedName>
    <alternativeName>
        <fullName evidence="4">Complex I-39kD</fullName>
    </alternativeName>
    <alternativeName>
        <fullName evidence="3">NADH-ubiquinone oxidoreductase 39 kDa subunit</fullName>
    </alternativeName>
</protein>
<comment type="similarity">
    <text evidence="1">Belongs to the complex I NDUFA9 subunit family.</text>
</comment>
<dbReference type="Pfam" id="PF01370">
    <property type="entry name" value="Epimerase"/>
    <property type="match status" value="1"/>
</dbReference>
<keyword evidence="8" id="KW-1185">Reference proteome</keyword>
<dbReference type="EMBL" id="CH479219">
    <property type="protein sequence ID" value="EDW34674.1"/>
    <property type="molecule type" value="Genomic_DNA"/>
</dbReference>
<evidence type="ECO:0000256" key="1">
    <source>
        <dbReference type="ARBA" id="ARBA00038501"/>
    </source>
</evidence>
<organism evidence="8">
    <name type="scientific">Drosophila persimilis</name>
    <name type="common">Fruit fly</name>
    <dbReference type="NCBI Taxonomy" id="7234"/>
    <lineage>
        <taxon>Eukaryota</taxon>
        <taxon>Metazoa</taxon>
        <taxon>Ecdysozoa</taxon>
        <taxon>Arthropoda</taxon>
        <taxon>Hexapoda</taxon>
        <taxon>Insecta</taxon>
        <taxon>Pterygota</taxon>
        <taxon>Neoptera</taxon>
        <taxon>Endopterygota</taxon>
        <taxon>Diptera</taxon>
        <taxon>Brachycera</taxon>
        <taxon>Muscomorpha</taxon>
        <taxon>Ephydroidea</taxon>
        <taxon>Drosophilidae</taxon>
        <taxon>Drosophila</taxon>
        <taxon>Sophophora</taxon>
    </lineage>
</organism>
<accession>B4H7N4</accession>
<dbReference type="OMA" id="VLTRNMQ"/>
<evidence type="ECO:0000313" key="8">
    <source>
        <dbReference type="Proteomes" id="UP000008744"/>
    </source>
</evidence>
<proteinExistence type="inferred from homology"/>
<dbReference type="HOGENOM" id="CLU_007383_6_4_1"/>
<dbReference type="Gene3D" id="3.40.50.720">
    <property type="entry name" value="NAD(P)-binding Rossmann-like Domain"/>
    <property type="match status" value="1"/>
</dbReference>
<dbReference type="AlphaFoldDB" id="B4H7N4"/>
<evidence type="ECO:0000313" key="7">
    <source>
        <dbReference type="EMBL" id="EDW34674.1"/>
    </source>
</evidence>
<comment type="subunit">
    <text evidence="5">Complex I is composed of 45 different subunits. This a component of the hydrophobic protein fraction. Interacts with BLOC1S1. Interacts with SLC2A4. Interacts with CLOCK. Interacts with RAB5IF.</text>
</comment>
<dbReference type="GO" id="GO:0005739">
    <property type="term" value="C:mitochondrion"/>
    <property type="evidence" value="ECO:0007669"/>
    <property type="project" value="TreeGrafter"/>
</dbReference>
<dbReference type="CDD" id="cd05271">
    <property type="entry name" value="NDUFA9_like_SDR_a"/>
    <property type="match status" value="1"/>
</dbReference>
<evidence type="ECO:0000259" key="6">
    <source>
        <dbReference type="Pfam" id="PF01370"/>
    </source>
</evidence>
<dbReference type="SMR" id="B4H7N4"/>
<dbReference type="OrthoDB" id="275457at2759"/>
<reference evidence="7 8" key="1">
    <citation type="journal article" date="2007" name="Nature">
        <title>Evolution of genes and genomes on the Drosophila phylogeny.</title>
        <authorList>
            <consortium name="Drosophila 12 Genomes Consortium"/>
            <person name="Clark A.G."/>
            <person name="Eisen M.B."/>
            <person name="Smith D.R."/>
            <person name="Bergman C.M."/>
            <person name="Oliver B."/>
            <person name="Markow T.A."/>
            <person name="Kaufman T.C."/>
            <person name="Kellis M."/>
            <person name="Gelbart W."/>
            <person name="Iyer V.N."/>
            <person name="Pollard D.A."/>
            <person name="Sackton T.B."/>
            <person name="Larracuente A.M."/>
            <person name="Singh N.D."/>
            <person name="Abad J.P."/>
            <person name="Abt D.N."/>
            <person name="Adryan B."/>
            <person name="Aguade M."/>
            <person name="Akashi H."/>
            <person name="Anderson W.W."/>
            <person name="Aquadro C.F."/>
            <person name="Ardell D.H."/>
            <person name="Arguello R."/>
            <person name="Artieri C.G."/>
            <person name="Barbash D.A."/>
            <person name="Barker D."/>
            <person name="Barsanti P."/>
            <person name="Batterham P."/>
            <person name="Batzoglou S."/>
            <person name="Begun D."/>
            <person name="Bhutkar A."/>
            <person name="Blanco E."/>
            <person name="Bosak S.A."/>
            <person name="Bradley R.K."/>
            <person name="Brand A.D."/>
            <person name="Brent M.R."/>
            <person name="Brooks A.N."/>
            <person name="Brown R.H."/>
            <person name="Butlin R.K."/>
            <person name="Caggese C."/>
            <person name="Calvi B.R."/>
            <person name="Bernardo de Carvalho A."/>
            <person name="Caspi A."/>
            <person name="Castrezana S."/>
            <person name="Celniker S.E."/>
            <person name="Chang J.L."/>
            <person name="Chapple C."/>
            <person name="Chatterji S."/>
            <person name="Chinwalla A."/>
            <person name="Civetta A."/>
            <person name="Clifton S.W."/>
            <person name="Comeron J.M."/>
            <person name="Costello J.C."/>
            <person name="Coyne J.A."/>
            <person name="Daub J."/>
            <person name="David R.G."/>
            <person name="Delcher A.L."/>
            <person name="Delehaunty K."/>
            <person name="Do C.B."/>
            <person name="Ebling H."/>
            <person name="Edwards K."/>
            <person name="Eickbush T."/>
            <person name="Evans J.D."/>
            <person name="Filipski A."/>
            <person name="Findeiss S."/>
            <person name="Freyhult E."/>
            <person name="Fulton L."/>
            <person name="Fulton R."/>
            <person name="Garcia A.C."/>
            <person name="Gardiner A."/>
            <person name="Garfield D.A."/>
            <person name="Garvin B.E."/>
            <person name="Gibson G."/>
            <person name="Gilbert D."/>
            <person name="Gnerre S."/>
            <person name="Godfrey J."/>
            <person name="Good R."/>
            <person name="Gotea V."/>
            <person name="Gravely B."/>
            <person name="Greenberg A.J."/>
            <person name="Griffiths-Jones S."/>
            <person name="Gross S."/>
            <person name="Guigo R."/>
            <person name="Gustafson E.A."/>
            <person name="Haerty W."/>
            <person name="Hahn M.W."/>
            <person name="Halligan D.L."/>
            <person name="Halpern A.L."/>
            <person name="Halter G.M."/>
            <person name="Han M.V."/>
            <person name="Heger A."/>
            <person name="Hillier L."/>
            <person name="Hinrichs A.S."/>
            <person name="Holmes I."/>
            <person name="Hoskins R.A."/>
            <person name="Hubisz M.J."/>
            <person name="Hultmark D."/>
            <person name="Huntley M.A."/>
            <person name="Jaffe D.B."/>
            <person name="Jagadeeshan S."/>
            <person name="Jeck W.R."/>
            <person name="Johnson J."/>
            <person name="Jones C.D."/>
            <person name="Jordan W.C."/>
            <person name="Karpen G.H."/>
            <person name="Kataoka E."/>
            <person name="Keightley P.D."/>
            <person name="Kheradpour P."/>
            <person name="Kirkness E.F."/>
            <person name="Koerich L.B."/>
            <person name="Kristiansen K."/>
            <person name="Kudrna D."/>
            <person name="Kulathinal R.J."/>
            <person name="Kumar S."/>
            <person name="Kwok R."/>
            <person name="Lander E."/>
            <person name="Langley C.H."/>
            <person name="Lapoint R."/>
            <person name="Lazzaro B.P."/>
            <person name="Lee S.J."/>
            <person name="Levesque L."/>
            <person name="Li R."/>
            <person name="Lin C.F."/>
            <person name="Lin M.F."/>
            <person name="Lindblad-Toh K."/>
            <person name="Llopart A."/>
            <person name="Long M."/>
            <person name="Low L."/>
            <person name="Lozovsky E."/>
            <person name="Lu J."/>
            <person name="Luo M."/>
            <person name="Machado C.A."/>
            <person name="Makalowski W."/>
            <person name="Marzo M."/>
            <person name="Matsuda M."/>
            <person name="Matzkin L."/>
            <person name="McAllister B."/>
            <person name="McBride C.S."/>
            <person name="McKernan B."/>
            <person name="McKernan K."/>
            <person name="Mendez-Lago M."/>
            <person name="Minx P."/>
            <person name="Mollenhauer M.U."/>
            <person name="Montooth K."/>
            <person name="Mount S.M."/>
            <person name="Mu X."/>
            <person name="Myers E."/>
            <person name="Negre B."/>
            <person name="Newfeld S."/>
            <person name="Nielsen R."/>
            <person name="Noor M.A."/>
            <person name="O'Grady P."/>
            <person name="Pachter L."/>
            <person name="Papaceit M."/>
            <person name="Parisi M.J."/>
            <person name="Parisi M."/>
            <person name="Parts L."/>
            <person name="Pedersen J.S."/>
            <person name="Pesole G."/>
            <person name="Phillippy A.M."/>
            <person name="Ponting C.P."/>
            <person name="Pop M."/>
            <person name="Porcelli D."/>
            <person name="Powell J.R."/>
            <person name="Prohaska S."/>
            <person name="Pruitt K."/>
            <person name="Puig M."/>
            <person name="Quesneville H."/>
            <person name="Ram K.R."/>
            <person name="Rand D."/>
            <person name="Rasmussen M.D."/>
            <person name="Reed L.K."/>
            <person name="Reenan R."/>
            <person name="Reily A."/>
            <person name="Remington K.A."/>
            <person name="Rieger T.T."/>
            <person name="Ritchie M.G."/>
            <person name="Robin C."/>
            <person name="Rogers Y.H."/>
            <person name="Rohde C."/>
            <person name="Rozas J."/>
            <person name="Rubenfield M.J."/>
            <person name="Ruiz A."/>
            <person name="Russo S."/>
            <person name="Salzberg S.L."/>
            <person name="Sanchez-Gracia A."/>
            <person name="Saranga D.J."/>
            <person name="Sato H."/>
            <person name="Schaeffer S.W."/>
            <person name="Schatz M.C."/>
            <person name="Schlenke T."/>
            <person name="Schwartz R."/>
            <person name="Segarra C."/>
            <person name="Singh R.S."/>
            <person name="Sirot L."/>
            <person name="Sirota M."/>
            <person name="Sisneros N.B."/>
            <person name="Smith C.D."/>
            <person name="Smith T.F."/>
            <person name="Spieth J."/>
            <person name="Stage D.E."/>
            <person name="Stark A."/>
            <person name="Stephan W."/>
            <person name="Strausberg R.L."/>
            <person name="Strempel S."/>
            <person name="Sturgill D."/>
            <person name="Sutton G."/>
            <person name="Sutton G.G."/>
            <person name="Tao W."/>
            <person name="Teichmann S."/>
            <person name="Tobari Y.N."/>
            <person name="Tomimura Y."/>
            <person name="Tsolas J.M."/>
            <person name="Valente V.L."/>
            <person name="Venter E."/>
            <person name="Venter J.C."/>
            <person name="Vicario S."/>
            <person name="Vieira F.G."/>
            <person name="Vilella A.J."/>
            <person name="Villasante A."/>
            <person name="Walenz B."/>
            <person name="Wang J."/>
            <person name="Wasserman M."/>
            <person name="Watts T."/>
            <person name="Wilson D."/>
            <person name="Wilson R.K."/>
            <person name="Wing R.A."/>
            <person name="Wolfner M.F."/>
            <person name="Wong A."/>
            <person name="Wong G.K."/>
            <person name="Wu C.I."/>
            <person name="Wu G."/>
            <person name="Yamamoto D."/>
            <person name="Yang H.P."/>
            <person name="Yang S.P."/>
            <person name="Yorke J.A."/>
            <person name="Yoshida K."/>
            <person name="Zdobnov E."/>
            <person name="Zhang P."/>
            <person name="Zhang Y."/>
            <person name="Zimin A.V."/>
            <person name="Baldwin J."/>
            <person name="Abdouelleil A."/>
            <person name="Abdulkadir J."/>
            <person name="Abebe A."/>
            <person name="Abera B."/>
            <person name="Abreu J."/>
            <person name="Acer S.C."/>
            <person name="Aftuck L."/>
            <person name="Alexander A."/>
            <person name="An P."/>
            <person name="Anderson E."/>
            <person name="Anderson S."/>
            <person name="Arachi H."/>
            <person name="Azer M."/>
            <person name="Bachantsang P."/>
            <person name="Barry A."/>
            <person name="Bayul T."/>
            <person name="Berlin A."/>
            <person name="Bessette D."/>
            <person name="Bloom T."/>
            <person name="Blye J."/>
            <person name="Boguslavskiy L."/>
            <person name="Bonnet C."/>
            <person name="Boukhgalter B."/>
            <person name="Bourzgui I."/>
            <person name="Brown A."/>
            <person name="Cahill P."/>
            <person name="Channer S."/>
            <person name="Cheshatsang Y."/>
            <person name="Chuda L."/>
            <person name="Citroen M."/>
            <person name="Collymore A."/>
            <person name="Cooke P."/>
            <person name="Costello M."/>
            <person name="D'Aco K."/>
            <person name="Daza R."/>
            <person name="De Haan G."/>
            <person name="DeGray S."/>
            <person name="DeMaso C."/>
            <person name="Dhargay N."/>
            <person name="Dooley K."/>
            <person name="Dooley E."/>
            <person name="Doricent M."/>
            <person name="Dorje P."/>
            <person name="Dorjee K."/>
            <person name="Dupes A."/>
            <person name="Elong R."/>
            <person name="Falk J."/>
            <person name="Farina A."/>
            <person name="Faro S."/>
            <person name="Ferguson D."/>
            <person name="Fisher S."/>
            <person name="Foley C.D."/>
            <person name="Franke A."/>
            <person name="Friedrich D."/>
            <person name="Gadbois L."/>
            <person name="Gearin G."/>
            <person name="Gearin C.R."/>
            <person name="Giannoukos G."/>
            <person name="Goode T."/>
            <person name="Graham J."/>
            <person name="Grandbois E."/>
            <person name="Grewal S."/>
            <person name="Gyaltsen K."/>
            <person name="Hafez N."/>
            <person name="Hagos B."/>
            <person name="Hall J."/>
            <person name="Henson C."/>
            <person name="Hollinger A."/>
            <person name="Honan T."/>
            <person name="Huard M.D."/>
            <person name="Hughes L."/>
            <person name="Hurhula B."/>
            <person name="Husby M.E."/>
            <person name="Kamat A."/>
            <person name="Kanga B."/>
            <person name="Kashin S."/>
            <person name="Khazanovich D."/>
            <person name="Kisner P."/>
            <person name="Lance K."/>
            <person name="Lara M."/>
            <person name="Lee W."/>
            <person name="Lennon N."/>
            <person name="Letendre F."/>
            <person name="LeVine R."/>
            <person name="Lipovsky A."/>
            <person name="Liu X."/>
            <person name="Liu J."/>
            <person name="Liu S."/>
            <person name="Lokyitsang T."/>
            <person name="Lokyitsang Y."/>
            <person name="Lubonja R."/>
            <person name="Lui A."/>
            <person name="MacDonald P."/>
            <person name="Magnisalis V."/>
            <person name="Maru K."/>
            <person name="Matthews C."/>
            <person name="McCusker W."/>
            <person name="McDonough S."/>
            <person name="Mehta T."/>
            <person name="Meldrim J."/>
            <person name="Meneus L."/>
            <person name="Mihai O."/>
            <person name="Mihalev A."/>
            <person name="Mihova T."/>
            <person name="Mittelman R."/>
            <person name="Mlenga V."/>
            <person name="Montmayeur A."/>
            <person name="Mulrain L."/>
            <person name="Navidi A."/>
            <person name="Naylor J."/>
            <person name="Negash T."/>
            <person name="Nguyen T."/>
            <person name="Nguyen N."/>
            <person name="Nicol R."/>
            <person name="Norbu C."/>
            <person name="Norbu N."/>
            <person name="Novod N."/>
            <person name="O'Neill B."/>
            <person name="Osman S."/>
            <person name="Markiewicz E."/>
            <person name="Oyono O.L."/>
            <person name="Patti C."/>
            <person name="Phunkhang P."/>
            <person name="Pierre F."/>
            <person name="Priest M."/>
            <person name="Raghuraman S."/>
            <person name="Rege F."/>
            <person name="Reyes R."/>
            <person name="Rise C."/>
            <person name="Rogov P."/>
            <person name="Ross K."/>
            <person name="Ryan E."/>
            <person name="Settipalli S."/>
            <person name="Shea T."/>
            <person name="Sherpa N."/>
            <person name="Shi L."/>
            <person name="Shih D."/>
            <person name="Sparrow T."/>
            <person name="Spaulding J."/>
            <person name="Stalker J."/>
            <person name="Stange-Thomann N."/>
            <person name="Stavropoulos S."/>
            <person name="Stone C."/>
            <person name="Strader C."/>
            <person name="Tesfaye S."/>
            <person name="Thomson T."/>
            <person name="Thoulutsang Y."/>
            <person name="Thoulutsang D."/>
            <person name="Topham K."/>
            <person name="Topping I."/>
            <person name="Tsamla T."/>
            <person name="Vassiliev H."/>
            <person name="Vo A."/>
            <person name="Wangchuk T."/>
            <person name="Wangdi T."/>
            <person name="Weiand M."/>
            <person name="Wilkinson J."/>
            <person name="Wilson A."/>
            <person name="Yadav S."/>
            <person name="Young G."/>
            <person name="Yu Q."/>
            <person name="Zembek L."/>
            <person name="Zhong D."/>
            <person name="Zimmer A."/>
            <person name="Zwirko Z."/>
            <person name="Jaffe D.B."/>
            <person name="Alvarez P."/>
            <person name="Brockman W."/>
            <person name="Butler J."/>
            <person name="Chin C."/>
            <person name="Gnerre S."/>
            <person name="Grabherr M."/>
            <person name="Kleber M."/>
            <person name="Mauceli E."/>
            <person name="MacCallum I."/>
        </authorList>
    </citation>
    <scope>NUCLEOTIDE SEQUENCE [LARGE SCALE GENOMIC DNA]</scope>
    <source>
        <strain evidence="8">MSH-3 / Tucson 14011-0111.49</strain>
    </source>
</reference>